<accession>A0A1H7W6P4</accession>
<dbReference type="STRING" id="573321.SAMN04488505_103574"/>
<dbReference type="OrthoDB" id="630586at2"/>
<feature type="transmembrane region" description="Helical" evidence="1">
    <location>
        <begin position="20"/>
        <end position="38"/>
    </location>
</feature>
<feature type="transmembrane region" description="Helical" evidence="1">
    <location>
        <begin position="193"/>
        <end position="212"/>
    </location>
</feature>
<keyword evidence="3" id="KW-1185">Reference proteome</keyword>
<feature type="transmembrane region" description="Helical" evidence="1">
    <location>
        <begin position="218"/>
        <end position="237"/>
    </location>
</feature>
<feature type="transmembrane region" description="Helical" evidence="1">
    <location>
        <begin position="289"/>
        <end position="311"/>
    </location>
</feature>
<dbReference type="RefSeq" id="WP_089913602.1">
    <property type="nucleotide sequence ID" value="NZ_FOBB01000003.1"/>
</dbReference>
<evidence type="ECO:0000313" key="3">
    <source>
        <dbReference type="Proteomes" id="UP000198984"/>
    </source>
</evidence>
<feature type="transmembrane region" description="Helical" evidence="1">
    <location>
        <begin position="323"/>
        <end position="356"/>
    </location>
</feature>
<dbReference type="AlphaFoldDB" id="A0A1H7W6P4"/>
<evidence type="ECO:0000256" key="1">
    <source>
        <dbReference type="SAM" id="Phobius"/>
    </source>
</evidence>
<feature type="transmembrane region" description="Helical" evidence="1">
    <location>
        <begin position="131"/>
        <end position="150"/>
    </location>
</feature>
<dbReference type="EMBL" id="FOBB01000003">
    <property type="protein sequence ID" value="SEM17150.1"/>
    <property type="molecule type" value="Genomic_DNA"/>
</dbReference>
<name>A0A1H7W6P4_9BACT</name>
<reference evidence="2 3" key="1">
    <citation type="submission" date="2016-10" db="EMBL/GenBank/DDBJ databases">
        <authorList>
            <person name="de Groot N.N."/>
        </authorList>
    </citation>
    <scope>NUCLEOTIDE SEQUENCE [LARGE SCALE GENOMIC DNA]</scope>
    <source>
        <strain evidence="2 3">DSM 21039</strain>
    </source>
</reference>
<organism evidence="2 3">
    <name type="scientific">Chitinophaga rupis</name>
    <dbReference type="NCBI Taxonomy" id="573321"/>
    <lineage>
        <taxon>Bacteria</taxon>
        <taxon>Pseudomonadati</taxon>
        <taxon>Bacteroidota</taxon>
        <taxon>Chitinophagia</taxon>
        <taxon>Chitinophagales</taxon>
        <taxon>Chitinophagaceae</taxon>
        <taxon>Chitinophaga</taxon>
    </lineage>
</organism>
<feature type="transmembrane region" description="Helical" evidence="1">
    <location>
        <begin position="106"/>
        <end position="125"/>
    </location>
</feature>
<protein>
    <submittedName>
        <fullName evidence="2">Uncharacterized protein</fullName>
    </submittedName>
</protein>
<feature type="transmembrane region" description="Helical" evidence="1">
    <location>
        <begin position="44"/>
        <end position="65"/>
    </location>
</feature>
<feature type="transmembrane region" description="Helical" evidence="1">
    <location>
        <begin position="261"/>
        <end position="283"/>
    </location>
</feature>
<proteinExistence type="predicted"/>
<gene>
    <name evidence="2" type="ORF">SAMN04488505_103574</name>
</gene>
<dbReference type="Proteomes" id="UP000198984">
    <property type="component" value="Unassembled WGS sequence"/>
</dbReference>
<keyword evidence="1" id="KW-1133">Transmembrane helix</keyword>
<evidence type="ECO:0000313" key="2">
    <source>
        <dbReference type="EMBL" id="SEM17150.1"/>
    </source>
</evidence>
<keyword evidence="1" id="KW-0812">Transmembrane</keyword>
<sequence length="369" mass="42917">MIAILSKIFIQRFYARNTGFFFLLFYLLFGIVPGGQLVSYHYGLITGIVSTTGFLLLALGLWLLYNLKCIGHVLSTMSAKEYSFLYQTIGTVAAPRQRRNWCMVHLGIYAPVLVYSSIAAVVAGFKGYYGVVAVLLGFNVLMCLLPVFVYHRLIQQPGAVFFYHRWIQWFNRRVHKPLSLYYIYELATSRTRTLLIVKVLSCVILIATFSFMEDGYDIRVVLTGLLVSLLLHSILVFEHRHFDDQYLAFTRHLPIPLWKRYGMLCITYSCLLLPEFGLLIVHTLPYNSWHWLLLVAFGASLLPLFRCLLYFPRLDQDRYLRWVFLVFCVLLFMTLGYLYSWAIVGMQVAAFVLFAGRYYKYEPVYEQVQ</sequence>
<keyword evidence="1" id="KW-0472">Membrane</keyword>